<dbReference type="RefSeq" id="WP_145193466.1">
    <property type="nucleotide sequence ID" value="NZ_CP036266.1"/>
</dbReference>
<protein>
    <recommendedName>
        <fullName evidence="1">Transglutaminase-like domain-containing protein</fullName>
    </recommendedName>
</protein>
<dbReference type="Gene3D" id="3.10.620.30">
    <property type="match status" value="1"/>
</dbReference>
<dbReference type="EMBL" id="CP036266">
    <property type="protein sequence ID" value="QDT24627.1"/>
    <property type="molecule type" value="Genomic_DNA"/>
</dbReference>
<name>A0A517PZ50_9PLAN</name>
<proteinExistence type="predicted"/>
<accession>A0A517PZ50</accession>
<feature type="domain" description="Transglutaminase-like" evidence="1">
    <location>
        <begin position="210"/>
        <end position="303"/>
    </location>
</feature>
<reference evidence="2 3" key="1">
    <citation type="submission" date="2019-02" db="EMBL/GenBank/DDBJ databases">
        <title>Deep-cultivation of Planctomycetes and their phenomic and genomic characterization uncovers novel biology.</title>
        <authorList>
            <person name="Wiegand S."/>
            <person name="Jogler M."/>
            <person name="Boedeker C."/>
            <person name="Pinto D."/>
            <person name="Vollmers J."/>
            <person name="Rivas-Marin E."/>
            <person name="Kohn T."/>
            <person name="Peeters S.H."/>
            <person name="Heuer A."/>
            <person name="Rast P."/>
            <person name="Oberbeckmann S."/>
            <person name="Bunk B."/>
            <person name="Jeske O."/>
            <person name="Meyerdierks A."/>
            <person name="Storesund J.E."/>
            <person name="Kallscheuer N."/>
            <person name="Luecker S."/>
            <person name="Lage O.M."/>
            <person name="Pohl T."/>
            <person name="Merkel B.J."/>
            <person name="Hornburger P."/>
            <person name="Mueller R.-W."/>
            <person name="Bruemmer F."/>
            <person name="Labrenz M."/>
            <person name="Spormann A.M."/>
            <person name="Op den Camp H."/>
            <person name="Overmann J."/>
            <person name="Amann R."/>
            <person name="Jetten M.S.M."/>
            <person name="Mascher T."/>
            <person name="Medema M.H."/>
            <person name="Devos D.P."/>
            <person name="Kaster A.-K."/>
            <person name="Ovreas L."/>
            <person name="Rohde M."/>
            <person name="Galperin M.Y."/>
            <person name="Jogler C."/>
        </authorList>
    </citation>
    <scope>NUCLEOTIDE SEQUENCE [LARGE SCALE GENOMIC DNA]</scope>
    <source>
        <strain evidence="2 3">HG66A1</strain>
    </source>
</reference>
<keyword evidence="3" id="KW-1185">Reference proteome</keyword>
<dbReference type="InterPro" id="IPR038765">
    <property type="entry name" value="Papain-like_cys_pep_sf"/>
</dbReference>
<sequence length="559" mass="62529">MKLLSQFLCPTVMLLTSFVPFSPVWGDSGTQAARPSVKTVRPEIRSQTKTGQVRELITPAAITHEIGVGYVARLKLPHEADSKSRSTCILLEDGQPLPHPHALHKLIRETGKGHYSHWTPTTLYFSASDSSDPRTNGHKYELVCPETYTEQSAQFVLTDADSLISFPDISGKRVQPVKLVWENRDPQQRIQLNWKRQGAPDLSSQQAMLTSILKPGMTDEEKSLAIWKFLVDWRYHFYPAEPGDEVHDPVKFLNVYGYGFCDDCASNFAVLARKAGVRSRIWGLSGHVVAEAFYDGKWHMFDPDHEVFYRNDQGVIASVEELAQHPELITKTPLDPIGSPSQAIAGLYTTTADNRPSERKPAIRDSNLAPTLEPGDRLEFDYTTAQDVHRRNMPDEGFPPVAGNGTLKRSITKLESLKQPHPHQRDWHFTWPYVLLKGALELKLAPGQSAPTISVSSNGTSWTPLETTLNAEKLTASLDAWIKQQPTAVYGFYLRCENTNGDDPAASVAQLNSEFLFQFAPRALAHMQNKNNHFEMKLSPPLPASSQGLAVQLEWKVVE</sequence>
<gene>
    <name evidence="2" type="ORF">HG66A1_64620</name>
</gene>
<dbReference type="InterPro" id="IPR002931">
    <property type="entry name" value="Transglutaminase-like"/>
</dbReference>
<evidence type="ECO:0000313" key="2">
    <source>
        <dbReference type="EMBL" id="QDT24627.1"/>
    </source>
</evidence>
<dbReference type="Pfam" id="PF01841">
    <property type="entry name" value="Transglut_core"/>
    <property type="match status" value="1"/>
</dbReference>
<organism evidence="2 3">
    <name type="scientific">Gimesia chilikensis</name>
    <dbReference type="NCBI Taxonomy" id="2605989"/>
    <lineage>
        <taxon>Bacteria</taxon>
        <taxon>Pseudomonadati</taxon>
        <taxon>Planctomycetota</taxon>
        <taxon>Planctomycetia</taxon>
        <taxon>Planctomycetales</taxon>
        <taxon>Planctomycetaceae</taxon>
        <taxon>Gimesia</taxon>
    </lineage>
</organism>
<dbReference type="AlphaFoldDB" id="A0A517PZ50"/>
<dbReference type="Proteomes" id="UP000320421">
    <property type="component" value="Chromosome"/>
</dbReference>
<dbReference type="SUPFAM" id="SSF54001">
    <property type="entry name" value="Cysteine proteinases"/>
    <property type="match status" value="1"/>
</dbReference>
<evidence type="ECO:0000313" key="3">
    <source>
        <dbReference type="Proteomes" id="UP000320421"/>
    </source>
</evidence>
<evidence type="ECO:0000259" key="1">
    <source>
        <dbReference type="Pfam" id="PF01841"/>
    </source>
</evidence>
<dbReference type="OrthoDB" id="222978at2"/>